<evidence type="ECO:0000256" key="2">
    <source>
        <dbReference type="SAM" id="Phobius"/>
    </source>
</evidence>
<feature type="compositionally biased region" description="Acidic residues" evidence="1">
    <location>
        <begin position="78"/>
        <end position="115"/>
    </location>
</feature>
<dbReference type="RefSeq" id="XP_004366968.1">
    <property type="nucleotide sequence ID" value="XM_004366911.1"/>
</dbReference>
<evidence type="ECO:0000256" key="1">
    <source>
        <dbReference type="SAM" id="MobiDB-lite"/>
    </source>
</evidence>
<feature type="transmembrane region" description="Helical" evidence="2">
    <location>
        <begin position="351"/>
        <end position="373"/>
    </location>
</feature>
<gene>
    <name evidence="3" type="ORF">DFA_07099</name>
</gene>
<dbReference type="OrthoDB" id="19610at2759"/>
<keyword evidence="2" id="KW-0472">Membrane</keyword>
<organism evidence="3 4">
    <name type="scientific">Cavenderia fasciculata</name>
    <name type="common">Slime mold</name>
    <name type="synonym">Dictyostelium fasciculatum</name>
    <dbReference type="NCBI Taxonomy" id="261658"/>
    <lineage>
        <taxon>Eukaryota</taxon>
        <taxon>Amoebozoa</taxon>
        <taxon>Evosea</taxon>
        <taxon>Eumycetozoa</taxon>
        <taxon>Dictyostelia</taxon>
        <taxon>Acytosteliales</taxon>
        <taxon>Cavenderiaceae</taxon>
        <taxon>Cavenderia</taxon>
    </lineage>
</organism>
<keyword evidence="4" id="KW-1185">Reference proteome</keyword>
<reference evidence="4" key="1">
    <citation type="journal article" date="2011" name="Genome Res.">
        <title>Phylogeny-wide analysis of social amoeba genomes highlights ancient origins for complex intercellular communication.</title>
        <authorList>
            <person name="Heidel A.J."/>
            <person name="Lawal H.M."/>
            <person name="Felder M."/>
            <person name="Schilde C."/>
            <person name="Helps N.R."/>
            <person name="Tunggal B."/>
            <person name="Rivero F."/>
            <person name="John U."/>
            <person name="Schleicher M."/>
            <person name="Eichinger L."/>
            <person name="Platzer M."/>
            <person name="Noegel A.A."/>
            <person name="Schaap P."/>
            <person name="Gloeckner G."/>
        </authorList>
    </citation>
    <scope>NUCLEOTIDE SEQUENCE [LARGE SCALE GENOMIC DNA]</scope>
    <source>
        <strain evidence="4">SH3</strain>
    </source>
</reference>
<dbReference type="OMA" id="YMERCTI"/>
<evidence type="ECO:0000313" key="3">
    <source>
        <dbReference type="EMBL" id="EGG19985.1"/>
    </source>
</evidence>
<name>F4PVH1_CACFS</name>
<protein>
    <submittedName>
        <fullName evidence="3">Uncharacterized protein</fullName>
    </submittedName>
</protein>
<dbReference type="KEGG" id="dfa:DFA_07099"/>
<keyword evidence="2" id="KW-0812">Transmembrane</keyword>
<dbReference type="PANTHER" id="PTHR48146">
    <property type="entry name" value="K-STIMULATED PYROPHOSPHATE-ENERGIZED SODIUM PUMP PROTEIN"/>
    <property type="match status" value="1"/>
</dbReference>
<dbReference type="GeneID" id="14872333"/>
<proteinExistence type="predicted"/>
<feature type="region of interest" description="Disordered" evidence="1">
    <location>
        <begin position="71"/>
        <end position="117"/>
    </location>
</feature>
<dbReference type="AlphaFoldDB" id="F4PVH1"/>
<dbReference type="PANTHER" id="PTHR48146:SF2">
    <property type="entry name" value="K-STIMULATED PYROPHOSPHATE-ENERGIZED SODIUM PUMP PROTEIN"/>
    <property type="match status" value="1"/>
</dbReference>
<evidence type="ECO:0000313" key="4">
    <source>
        <dbReference type="Proteomes" id="UP000007797"/>
    </source>
</evidence>
<sequence>MNNNNNNNNNKNVSLTSSESFIFNDLGDTHETLDDAINSTPVLSLVNSTEGTNNTSSSQQPETIIAATTSTTTTTIEQEQEQEQEEEEEEVEQEDDDDDEREDEFEEDDEQDDDIDIHPTTVNVIKEEEEQIQQLSQQKEKEEIDNPFQLDNRKSRELYKTKILEKQKSLDNIPSYYSNKILYDKRHIFIKKLVNRVFSTLKSATSEDLLASQKNKILKELFRNLSSELDDSVLEYLQCDEFKQGSPIKGIPYNNNIKDNQMFASFSPLQLSETNRSLEIPPRITLVNEQSNSPMDVRHANDPIHLEIEKKSYTFDYPILDDKEQPIIYYYQLASLYLYHIPNEVDKHRHLFLTLYNNHWFFLIFSSLFYLWLLEYRLSLIPQVNVFIKATNRLFWHDNDCNYQRFKEVYMVIKSKLLDGSLWSGLNEANEENSHDPNGILSRNRRLWVDFYHIITVFYFYYEDNVTVESLARFRHTLEQHYTNSVIGGNDPTLSELSIDDIFVRGVIRHLYQIKSEEILIKYIEYCTFFKGNKPGSPCHMPRDVRVASRQALDILFPQGSLSRHTVNLFFRLLHPYYSTGSIVHWIKETIKKYLPSFFNNNNQ</sequence>
<accession>F4PVH1</accession>
<keyword evidence="2" id="KW-1133">Transmembrane helix</keyword>
<dbReference type="Proteomes" id="UP000007797">
    <property type="component" value="Unassembled WGS sequence"/>
</dbReference>
<dbReference type="EMBL" id="GL883013">
    <property type="protein sequence ID" value="EGG19985.1"/>
    <property type="molecule type" value="Genomic_DNA"/>
</dbReference>